<dbReference type="InterPro" id="IPR002731">
    <property type="entry name" value="ATPase_BadF"/>
</dbReference>
<dbReference type="AlphaFoldDB" id="A0AAV7XJU6"/>
<dbReference type="InterPro" id="IPR039758">
    <property type="entry name" value="NAGK-like"/>
</dbReference>
<comment type="similarity">
    <text evidence="1">Belongs to the eukaryotic-type N-acetylglucosamine kinase family.</text>
</comment>
<evidence type="ECO:0000256" key="4">
    <source>
        <dbReference type="ARBA" id="ARBA00031123"/>
    </source>
</evidence>
<name>A0AAV7XJU6_9NEOP</name>
<dbReference type="EC" id="2.7.1.59" evidence="2"/>
<comment type="caution">
    <text evidence="6">The sequence shown here is derived from an EMBL/GenBank/DDBJ whole genome shotgun (WGS) entry which is preliminary data.</text>
</comment>
<organism evidence="6 7">
    <name type="scientific">Megalurothrips usitatus</name>
    <name type="common">bean blossom thrips</name>
    <dbReference type="NCBI Taxonomy" id="439358"/>
    <lineage>
        <taxon>Eukaryota</taxon>
        <taxon>Metazoa</taxon>
        <taxon>Ecdysozoa</taxon>
        <taxon>Arthropoda</taxon>
        <taxon>Hexapoda</taxon>
        <taxon>Insecta</taxon>
        <taxon>Pterygota</taxon>
        <taxon>Neoptera</taxon>
        <taxon>Paraneoptera</taxon>
        <taxon>Thysanoptera</taxon>
        <taxon>Terebrantia</taxon>
        <taxon>Thripoidea</taxon>
        <taxon>Thripidae</taxon>
        <taxon>Megalurothrips</taxon>
    </lineage>
</organism>
<evidence type="ECO:0000256" key="1">
    <source>
        <dbReference type="ARBA" id="ARBA00006198"/>
    </source>
</evidence>
<gene>
    <name evidence="6" type="ORF">ONE63_009713</name>
</gene>
<protein>
    <recommendedName>
        <fullName evidence="3">N-acetyl-D-glucosamine kinase</fullName>
        <ecNumber evidence="2">2.7.1.59</ecNumber>
    </recommendedName>
    <alternativeName>
        <fullName evidence="4">GlcNAc kinase</fullName>
    </alternativeName>
</protein>
<accession>A0AAV7XJU6</accession>
<keyword evidence="7" id="KW-1185">Reference proteome</keyword>
<sequence>MASPSWGPQIKRSPSPLSVCRRGATHSSVALFDAQGKKLVELSGPNTNHWGVGMEECQRRIAAMVNDAKAQAGLSVERPLAALGLSLSGCEQEESNRALQEGLERRYPTLSESYVVCSDTLGAIASASDGGGIVLISGTGSNALLLNPDGTEARCGGWGHMIGDEGSAFWIAHQAVRGIYHEQDNFRSFPYPSDSLWSIVKEHFGVEDRFALLSHAYEKFSKSHFAGLCKRIADAARAGDKLSLWLFSEAGKVLAEYIQALVPSIHADLKRCPGGVPVVCVGSVWKSWDLLHDAFVAQLRKGCRQGQGPVPDLALLSLTGSGAIGATMLAARQLAFPLPCDYSANYKVFYHYKAEDQTNGRL</sequence>
<dbReference type="PANTHER" id="PTHR12862">
    <property type="entry name" value="BADF TYPE ATPASE DOMAIN-CONTAINING PROTEIN"/>
    <property type="match status" value="1"/>
</dbReference>
<dbReference type="SUPFAM" id="SSF53067">
    <property type="entry name" value="Actin-like ATPase domain"/>
    <property type="match status" value="2"/>
</dbReference>
<evidence type="ECO:0000256" key="3">
    <source>
        <dbReference type="ARBA" id="ARBA00014974"/>
    </source>
</evidence>
<dbReference type="Pfam" id="PF01869">
    <property type="entry name" value="BcrAD_BadFG"/>
    <property type="match status" value="1"/>
</dbReference>
<dbReference type="EMBL" id="JAPTSV010000008">
    <property type="protein sequence ID" value="KAJ1524845.1"/>
    <property type="molecule type" value="Genomic_DNA"/>
</dbReference>
<dbReference type="PANTHER" id="PTHR12862:SF0">
    <property type="entry name" value="N-ACETYL-D-GLUCOSAMINE KINASE"/>
    <property type="match status" value="1"/>
</dbReference>
<feature type="domain" description="ATPase BadF/BadG/BcrA/BcrD type" evidence="5">
    <location>
        <begin position="23"/>
        <end position="291"/>
    </location>
</feature>
<dbReference type="InterPro" id="IPR043129">
    <property type="entry name" value="ATPase_NBD"/>
</dbReference>
<dbReference type="Proteomes" id="UP001075354">
    <property type="component" value="Chromosome 8"/>
</dbReference>
<dbReference type="GO" id="GO:0045127">
    <property type="term" value="F:N-acetylglucosamine kinase activity"/>
    <property type="evidence" value="ECO:0007669"/>
    <property type="project" value="UniProtKB-EC"/>
</dbReference>
<reference evidence="6" key="1">
    <citation type="submission" date="2022-12" db="EMBL/GenBank/DDBJ databases">
        <title>Chromosome-level genome assembly of the bean flower thrips Megalurothrips usitatus.</title>
        <authorList>
            <person name="Ma L."/>
            <person name="Liu Q."/>
            <person name="Li H."/>
            <person name="Cai W."/>
        </authorList>
    </citation>
    <scope>NUCLEOTIDE SEQUENCE</scope>
    <source>
        <strain evidence="6">Cailab_2022a</strain>
    </source>
</reference>
<dbReference type="CDD" id="cd24078">
    <property type="entry name" value="ASKHA_NBD_NAGK_meta"/>
    <property type="match status" value="1"/>
</dbReference>
<evidence type="ECO:0000256" key="2">
    <source>
        <dbReference type="ARBA" id="ARBA00012122"/>
    </source>
</evidence>
<proteinExistence type="inferred from homology"/>
<evidence type="ECO:0000313" key="6">
    <source>
        <dbReference type="EMBL" id="KAJ1524845.1"/>
    </source>
</evidence>
<dbReference type="Gene3D" id="3.30.420.40">
    <property type="match status" value="1"/>
</dbReference>
<evidence type="ECO:0000259" key="5">
    <source>
        <dbReference type="Pfam" id="PF01869"/>
    </source>
</evidence>
<evidence type="ECO:0000313" key="7">
    <source>
        <dbReference type="Proteomes" id="UP001075354"/>
    </source>
</evidence>